<gene>
    <name evidence="1" type="ORF">ES332_D01G182600v1</name>
</gene>
<reference evidence="1 2" key="1">
    <citation type="submission" date="2019-07" db="EMBL/GenBank/DDBJ databases">
        <title>WGS assembly of Gossypium tomentosum.</title>
        <authorList>
            <person name="Chen Z.J."/>
            <person name="Sreedasyam A."/>
            <person name="Ando A."/>
            <person name="Song Q."/>
            <person name="De L."/>
            <person name="Hulse-Kemp A."/>
            <person name="Ding M."/>
            <person name="Ye W."/>
            <person name="Kirkbride R."/>
            <person name="Jenkins J."/>
            <person name="Plott C."/>
            <person name="Lovell J."/>
            <person name="Lin Y.-M."/>
            <person name="Vaughn R."/>
            <person name="Liu B."/>
            <person name="Li W."/>
            <person name="Simpson S."/>
            <person name="Scheffler B."/>
            <person name="Saski C."/>
            <person name="Grover C."/>
            <person name="Hu G."/>
            <person name="Conover J."/>
            <person name="Carlson J."/>
            <person name="Shu S."/>
            <person name="Boston L."/>
            <person name="Williams M."/>
            <person name="Peterson D."/>
            <person name="Mcgee K."/>
            <person name="Jones D."/>
            <person name="Wendel J."/>
            <person name="Stelly D."/>
            <person name="Grimwood J."/>
            <person name="Schmutz J."/>
        </authorList>
    </citation>
    <scope>NUCLEOTIDE SEQUENCE [LARGE SCALE GENOMIC DNA]</scope>
    <source>
        <strain evidence="1">7179.01</strain>
    </source>
</reference>
<organism evidence="1 2">
    <name type="scientific">Gossypium tomentosum</name>
    <name type="common">Hawaiian cotton</name>
    <name type="synonym">Gossypium sandvicense</name>
    <dbReference type="NCBI Taxonomy" id="34277"/>
    <lineage>
        <taxon>Eukaryota</taxon>
        <taxon>Viridiplantae</taxon>
        <taxon>Streptophyta</taxon>
        <taxon>Embryophyta</taxon>
        <taxon>Tracheophyta</taxon>
        <taxon>Spermatophyta</taxon>
        <taxon>Magnoliopsida</taxon>
        <taxon>eudicotyledons</taxon>
        <taxon>Gunneridae</taxon>
        <taxon>Pentapetalae</taxon>
        <taxon>rosids</taxon>
        <taxon>malvids</taxon>
        <taxon>Malvales</taxon>
        <taxon>Malvaceae</taxon>
        <taxon>Malvoideae</taxon>
        <taxon>Gossypium</taxon>
    </lineage>
</organism>
<dbReference type="AlphaFoldDB" id="A0A5D2MAR1"/>
<sequence length="113" mass="13028">MIHPLISLLPIPRALNTQNVSIHFEVEIEIEMKKSPKRRIPTLDCQSSSRDLQWPCTYVLQSHSQKEEIFAWSLNPKFQLPLQSPQSPSHALLKLGTFYLGVCKIWVKSKKFG</sequence>
<dbReference type="EMBL" id="CM017623">
    <property type="protein sequence ID" value="TYH88362.1"/>
    <property type="molecule type" value="Genomic_DNA"/>
</dbReference>
<name>A0A5D2MAR1_GOSTO</name>
<evidence type="ECO:0000313" key="2">
    <source>
        <dbReference type="Proteomes" id="UP000322667"/>
    </source>
</evidence>
<protein>
    <submittedName>
        <fullName evidence="1">Uncharacterized protein</fullName>
    </submittedName>
</protein>
<accession>A0A5D2MAR1</accession>
<dbReference type="Proteomes" id="UP000322667">
    <property type="component" value="Chromosome D01"/>
</dbReference>
<evidence type="ECO:0000313" key="1">
    <source>
        <dbReference type="EMBL" id="TYH88362.1"/>
    </source>
</evidence>
<keyword evidence="2" id="KW-1185">Reference proteome</keyword>
<proteinExistence type="predicted"/>